<sequence length="142" mass="15159">MKKVLLASALMLSTIVAKADVKLPGTFVPSLCSKRAATSAGSELLNVEQVCLGTRVQMEGQSLAIYLNDGSAEVYDISVKERILRLGPNTAPFKGESVAEDGSLVKGQIITIMGIRKSVSIKLQTNSNLKFQGDLEAVYVTL</sequence>
<feature type="chain" id="PRO_5007573136" evidence="1">
    <location>
        <begin position="20"/>
        <end position="142"/>
    </location>
</feature>
<evidence type="ECO:0000313" key="3">
    <source>
        <dbReference type="Proteomes" id="UP000075320"/>
    </source>
</evidence>
<proteinExistence type="predicted"/>
<name>A0A150WQ41_BDEBC</name>
<evidence type="ECO:0000256" key="1">
    <source>
        <dbReference type="SAM" id="SignalP"/>
    </source>
</evidence>
<dbReference type="Proteomes" id="UP000075320">
    <property type="component" value="Unassembled WGS sequence"/>
</dbReference>
<evidence type="ECO:0000313" key="2">
    <source>
        <dbReference type="EMBL" id="KYG66315.1"/>
    </source>
</evidence>
<keyword evidence="3" id="KW-1185">Reference proteome</keyword>
<keyword evidence="1" id="KW-0732">Signal</keyword>
<comment type="caution">
    <text evidence="2">The sequence shown here is derived from an EMBL/GenBank/DDBJ whole genome shotgun (WGS) entry which is preliminary data.</text>
</comment>
<dbReference type="EMBL" id="LUKE01000001">
    <property type="protein sequence ID" value="KYG66315.1"/>
    <property type="molecule type" value="Genomic_DNA"/>
</dbReference>
<feature type="signal peptide" evidence="1">
    <location>
        <begin position="1"/>
        <end position="19"/>
    </location>
</feature>
<reference evidence="2 3" key="1">
    <citation type="submission" date="2016-03" db="EMBL/GenBank/DDBJ databases">
        <authorList>
            <person name="Ploux O."/>
        </authorList>
    </citation>
    <scope>NUCLEOTIDE SEQUENCE [LARGE SCALE GENOMIC DNA]</scope>
    <source>
        <strain evidence="2 3">R0</strain>
    </source>
</reference>
<accession>A0A150WQ41</accession>
<gene>
    <name evidence="2" type="ORF">AZI86_04465</name>
</gene>
<dbReference type="RefSeq" id="WP_061833881.1">
    <property type="nucleotide sequence ID" value="NZ_LUKE01000001.1"/>
</dbReference>
<dbReference type="AlphaFoldDB" id="A0A150WQ41"/>
<protein>
    <submittedName>
        <fullName evidence="2">Uncharacterized protein</fullName>
    </submittedName>
</protein>
<organism evidence="2 3">
    <name type="scientific">Bdellovibrio bacteriovorus</name>
    <dbReference type="NCBI Taxonomy" id="959"/>
    <lineage>
        <taxon>Bacteria</taxon>
        <taxon>Pseudomonadati</taxon>
        <taxon>Bdellovibrionota</taxon>
        <taxon>Bdellovibrionia</taxon>
        <taxon>Bdellovibrionales</taxon>
        <taxon>Pseudobdellovibrionaceae</taxon>
        <taxon>Bdellovibrio</taxon>
    </lineage>
</organism>